<evidence type="ECO:0000256" key="3">
    <source>
        <dbReference type="ARBA" id="ARBA00022692"/>
    </source>
</evidence>
<gene>
    <name evidence="8" type="ORF">CVT23_12865</name>
</gene>
<keyword evidence="5 6" id="KW-0472">Membrane</keyword>
<organism evidence="8 9">
    <name type="scientific">Minwuia thermotolerans</name>
    <dbReference type="NCBI Taxonomy" id="2056226"/>
    <lineage>
        <taxon>Bacteria</taxon>
        <taxon>Pseudomonadati</taxon>
        <taxon>Pseudomonadota</taxon>
        <taxon>Alphaproteobacteria</taxon>
        <taxon>Minwuiales</taxon>
        <taxon>Minwuiaceae</taxon>
        <taxon>Minwuia</taxon>
    </lineage>
</organism>
<evidence type="ECO:0000256" key="2">
    <source>
        <dbReference type="ARBA" id="ARBA00007362"/>
    </source>
</evidence>
<reference evidence="8 9" key="1">
    <citation type="submission" date="2017-11" db="EMBL/GenBank/DDBJ databases">
        <title>Draft genome sequence of Rhizobiales bacterium SY3-13.</title>
        <authorList>
            <person name="Sun C."/>
        </authorList>
    </citation>
    <scope>NUCLEOTIDE SEQUENCE [LARGE SCALE GENOMIC DNA]</scope>
    <source>
        <strain evidence="8 9">SY3-13</strain>
    </source>
</reference>
<feature type="transmembrane region" description="Helical" evidence="6">
    <location>
        <begin position="173"/>
        <end position="196"/>
    </location>
</feature>
<evidence type="ECO:0000313" key="9">
    <source>
        <dbReference type="Proteomes" id="UP000229498"/>
    </source>
</evidence>
<evidence type="ECO:0000313" key="8">
    <source>
        <dbReference type="EMBL" id="PJK29277.1"/>
    </source>
</evidence>
<sequence>MPAFPPGGGGRALPVSQHRAAASGGLTAAGLAFGLLALTGWSGYVIIARHGALAGFGPFDLAVARLAPAGIIFLPLLVRAGLRDLGGIGWARGLVLACFGGPAFGFLMAGGFSLAPVTHGAVIGPATLTLATTLLAVVFAGERPGARRIAGLALITAGIGLVGAGALRTDLTGLILLGDLCFIAANTCFAVFAILLRLWAVPALKGAAVVTVLSAAMMLPVYLLLADADRLAAIGWDQFALQWLGQGVFAGCIATAAFMACVARLGPSRAAVFPSAVPAAGVLLGAPLLGEFPSAVQWGGVAVTTAGLVLAIGLLDRRQ</sequence>
<keyword evidence="9" id="KW-1185">Reference proteome</keyword>
<name>A0A2M9G0N2_9PROT</name>
<accession>A0A2M9G0N2</accession>
<dbReference type="Pfam" id="PF00892">
    <property type="entry name" value="EamA"/>
    <property type="match status" value="2"/>
</dbReference>
<evidence type="ECO:0000256" key="5">
    <source>
        <dbReference type="ARBA" id="ARBA00023136"/>
    </source>
</evidence>
<dbReference type="Proteomes" id="UP000229498">
    <property type="component" value="Unassembled WGS sequence"/>
</dbReference>
<dbReference type="GO" id="GO:0016020">
    <property type="term" value="C:membrane"/>
    <property type="evidence" value="ECO:0007669"/>
    <property type="project" value="UniProtKB-SubCell"/>
</dbReference>
<feature type="domain" description="EamA" evidence="7">
    <location>
        <begin position="30"/>
        <end position="162"/>
    </location>
</feature>
<feature type="transmembrane region" description="Helical" evidence="6">
    <location>
        <begin position="20"/>
        <end position="42"/>
    </location>
</feature>
<feature type="transmembrane region" description="Helical" evidence="6">
    <location>
        <begin position="121"/>
        <end position="140"/>
    </location>
</feature>
<evidence type="ECO:0000259" key="7">
    <source>
        <dbReference type="Pfam" id="PF00892"/>
    </source>
</evidence>
<protein>
    <submittedName>
        <fullName evidence="8">EamA/RhaT family transporter</fullName>
    </submittedName>
</protein>
<proteinExistence type="inferred from homology"/>
<dbReference type="PANTHER" id="PTHR32322">
    <property type="entry name" value="INNER MEMBRANE TRANSPORTER"/>
    <property type="match status" value="1"/>
</dbReference>
<dbReference type="AlphaFoldDB" id="A0A2M9G0N2"/>
<feature type="domain" description="EamA" evidence="7">
    <location>
        <begin position="177"/>
        <end position="311"/>
    </location>
</feature>
<feature type="transmembrane region" description="Helical" evidence="6">
    <location>
        <begin position="62"/>
        <end position="82"/>
    </location>
</feature>
<dbReference type="EMBL" id="PHIG01000034">
    <property type="protein sequence ID" value="PJK29277.1"/>
    <property type="molecule type" value="Genomic_DNA"/>
</dbReference>
<feature type="transmembrane region" description="Helical" evidence="6">
    <location>
        <begin position="243"/>
        <end position="263"/>
    </location>
</feature>
<dbReference type="PANTHER" id="PTHR32322:SF2">
    <property type="entry name" value="EAMA DOMAIN-CONTAINING PROTEIN"/>
    <property type="match status" value="1"/>
</dbReference>
<comment type="subcellular location">
    <subcellularLocation>
        <location evidence="1">Membrane</location>
        <topology evidence="1">Multi-pass membrane protein</topology>
    </subcellularLocation>
</comment>
<keyword evidence="4 6" id="KW-1133">Transmembrane helix</keyword>
<dbReference type="InterPro" id="IPR000620">
    <property type="entry name" value="EamA_dom"/>
</dbReference>
<evidence type="ECO:0000256" key="1">
    <source>
        <dbReference type="ARBA" id="ARBA00004141"/>
    </source>
</evidence>
<feature type="transmembrane region" description="Helical" evidence="6">
    <location>
        <begin position="149"/>
        <end position="167"/>
    </location>
</feature>
<evidence type="ECO:0000256" key="6">
    <source>
        <dbReference type="SAM" id="Phobius"/>
    </source>
</evidence>
<feature type="transmembrane region" description="Helical" evidence="6">
    <location>
        <begin position="295"/>
        <end position="315"/>
    </location>
</feature>
<comment type="similarity">
    <text evidence="2">Belongs to the EamA transporter family.</text>
</comment>
<dbReference type="SUPFAM" id="SSF103481">
    <property type="entry name" value="Multidrug resistance efflux transporter EmrE"/>
    <property type="match status" value="2"/>
</dbReference>
<dbReference type="InterPro" id="IPR037185">
    <property type="entry name" value="EmrE-like"/>
</dbReference>
<evidence type="ECO:0000256" key="4">
    <source>
        <dbReference type="ARBA" id="ARBA00022989"/>
    </source>
</evidence>
<dbReference type="OrthoDB" id="7743310at2"/>
<feature type="transmembrane region" description="Helical" evidence="6">
    <location>
        <begin position="94"/>
        <end position="115"/>
    </location>
</feature>
<feature type="transmembrane region" description="Helical" evidence="6">
    <location>
        <begin position="203"/>
        <end position="223"/>
    </location>
</feature>
<comment type="caution">
    <text evidence="8">The sequence shown here is derived from an EMBL/GenBank/DDBJ whole genome shotgun (WGS) entry which is preliminary data.</text>
</comment>
<keyword evidence="3 6" id="KW-0812">Transmembrane</keyword>
<dbReference type="InterPro" id="IPR050638">
    <property type="entry name" value="AA-Vitamin_Transporters"/>
</dbReference>